<accession>A0A9P8DRC4</accession>
<name>A0A9P8DRC4_9HYPO</name>
<sequence length="328" mass="37642">MLQQKPITSSQRHSASLALIKLIADIQNKNRGLIRRQPCLDFIEERLPVFYEAFANSYTRLNTARGRFEPMRHDQDAGDGTEQRREHDLLDILPDNTTKDSDRRPFWEETLPEAMEELKSTHDKPKRLAGTARSIRDLKGWVDIVNVLEKARSNYYDYSGFIRFRKRSAHKMADNINEGKILISLQSNTEYSSAAKRTAKIREEIESSLRQFRERLGDVESIVAVYEQKEDVVAAAKKVLSSMLQAIGDIIDYYGAKKGKRMLLSVWQADSHKADLTGCLEDLNSRSSRLMEKANIGSFRDLRSVNIKASEGQMEIMREQRRLADAQS</sequence>
<gene>
    <name evidence="2" type="ORF">J7337_000128</name>
</gene>
<dbReference type="KEGG" id="fmu:J7337_000128"/>
<dbReference type="GeneID" id="68307985"/>
<dbReference type="RefSeq" id="XP_044685594.1">
    <property type="nucleotide sequence ID" value="XM_044817892.1"/>
</dbReference>
<comment type="caution">
    <text evidence="2">The sequence shown here is derived from an EMBL/GenBank/DDBJ whole genome shotgun (WGS) entry which is preliminary data.</text>
</comment>
<evidence type="ECO:0000313" key="2">
    <source>
        <dbReference type="EMBL" id="KAG9506595.1"/>
    </source>
</evidence>
<reference evidence="2" key="1">
    <citation type="journal article" date="2021" name="Mol. Plant Microbe Interact.">
        <title>Telomere to telomere genome assembly of Fusarium musae F31, causal agent of crown rot disease of banana.</title>
        <authorList>
            <person name="Degradi L."/>
            <person name="Tava V."/>
            <person name="Kunova A."/>
            <person name="Cortesi P."/>
            <person name="Saracchi M."/>
            <person name="Pasquali M."/>
        </authorList>
    </citation>
    <scope>NUCLEOTIDE SEQUENCE</scope>
    <source>
        <strain evidence="2">F31</strain>
    </source>
</reference>
<keyword evidence="3" id="KW-1185">Reference proteome</keyword>
<proteinExistence type="predicted"/>
<organism evidence="2 3">
    <name type="scientific">Fusarium musae</name>
    <dbReference type="NCBI Taxonomy" id="1042133"/>
    <lineage>
        <taxon>Eukaryota</taxon>
        <taxon>Fungi</taxon>
        <taxon>Dikarya</taxon>
        <taxon>Ascomycota</taxon>
        <taxon>Pezizomycotina</taxon>
        <taxon>Sordariomycetes</taxon>
        <taxon>Hypocreomycetidae</taxon>
        <taxon>Hypocreales</taxon>
        <taxon>Nectriaceae</taxon>
        <taxon>Fusarium</taxon>
    </lineage>
</organism>
<dbReference type="EMBL" id="JAHBCI010000001">
    <property type="protein sequence ID" value="KAG9506595.1"/>
    <property type="molecule type" value="Genomic_DNA"/>
</dbReference>
<evidence type="ECO:0000313" key="3">
    <source>
        <dbReference type="Proteomes" id="UP000827133"/>
    </source>
</evidence>
<evidence type="ECO:0000256" key="1">
    <source>
        <dbReference type="SAM" id="MobiDB-lite"/>
    </source>
</evidence>
<dbReference type="Proteomes" id="UP000827133">
    <property type="component" value="Unassembled WGS sequence"/>
</dbReference>
<protein>
    <submittedName>
        <fullName evidence="2">Uncharacterized protein</fullName>
    </submittedName>
</protein>
<dbReference type="AlphaFoldDB" id="A0A9P8DRC4"/>
<feature type="region of interest" description="Disordered" evidence="1">
    <location>
        <begin position="69"/>
        <end position="88"/>
    </location>
</feature>